<dbReference type="SMART" id="SM00729">
    <property type="entry name" value="Elp3"/>
    <property type="match status" value="1"/>
</dbReference>
<keyword evidence="9 15" id="KW-0560">Oxidoreductase</keyword>
<comment type="subcellular location">
    <subcellularLocation>
        <location evidence="1 15">Cytoplasm</location>
    </subcellularLocation>
</comment>
<dbReference type="InterPro" id="IPR004558">
    <property type="entry name" value="Coprogen_oxidase_HemN"/>
</dbReference>
<evidence type="ECO:0000256" key="17">
    <source>
        <dbReference type="PIRSR" id="PIRSR000167-2"/>
    </source>
</evidence>
<dbReference type="EMBL" id="QXHD01000003">
    <property type="protein sequence ID" value="NEZ54847.1"/>
    <property type="molecule type" value="Genomic_DNA"/>
</dbReference>
<dbReference type="InterPro" id="IPR058240">
    <property type="entry name" value="rSAM_sf"/>
</dbReference>
<keyword evidence="5 15" id="KW-0004">4Fe-4S</keyword>
<comment type="pathway">
    <text evidence="2 15">Porphyrin-containing compound metabolism; protoporphyrin-IX biosynthesis; protoporphyrinogen-IX from coproporphyrinogen-III (AdoMet route): step 1/1.</text>
</comment>
<dbReference type="NCBIfam" id="TIGR00538">
    <property type="entry name" value="hemN"/>
    <property type="match status" value="1"/>
</dbReference>
<keyword evidence="10 15" id="KW-0408">Iron</keyword>
<dbReference type="UniPathway" id="UPA00251">
    <property type="reaction ID" value="UER00323"/>
</dbReference>
<evidence type="ECO:0000256" key="6">
    <source>
        <dbReference type="ARBA" id="ARBA00022490"/>
    </source>
</evidence>
<dbReference type="SFLD" id="SFLDG01065">
    <property type="entry name" value="anaerobic_coproporphyrinogen-I"/>
    <property type="match status" value="1"/>
</dbReference>
<comment type="similarity">
    <text evidence="3 15">Belongs to the anaerobic coproporphyrinogen-III oxidase family.</text>
</comment>
<feature type="binding site" evidence="16">
    <location>
        <begin position="118"/>
        <end position="119"/>
    </location>
    <ligand>
        <name>S-adenosyl-L-methionine</name>
        <dbReference type="ChEBI" id="CHEBI:59789"/>
        <label>2</label>
    </ligand>
</feature>
<sequence>MKSLLQTVEFDADLIQKYNQPLPRYTSYPPATELTDQFNAHVVDAAFATGNYKQTPLSLYCHIPFCQSACYFCGCNTIVTQKTAVTNPYLDALIRNIEQVASLTDSQRVVNQLHWGGGTPNYLTLEQVDRLWQVLHQQFSFSQDAEISIEVNPATLSRDYILGLREIGFNRISFGIQDFDPRVQVAINRLQPEDMLFQVMDWMREAAFDSVNVDLIYGLPYQSLTTFSDTITKTLALDPDRIAVFNFAYLPHLLPMQQKHIDPATLPSPSEKLDILHMSIDQLTHHGYQFIGMDHFAKPDDELTLAQQTGQLHRNFQGYTTQPESDLLSFGITAISMFQNVYTQNYKRLKGFYDAIAPSPTDQLTAKHLPIERSVVLSKDDILRRAIIMELMCQFELSKAAIEDKYHLNFEQDFDTYFARERRDLETLAADGLVRLTPNHIEVAPAGRLLIRNIAAVFDTYLRNRKIRQFSQSV</sequence>
<dbReference type="RefSeq" id="WP_163696514.1">
    <property type="nucleotide sequence ID" value="NZ_QXHD01000003.1"/>
</dbReference>
<feature type="binding site" evidence="16">
    <location>
        <position position="189"/>
    </location>
    <ligand>
        <name>S-adenosyl-L-methionine</name>
        <dbReference type="ChEBI" id="CHEBI:59789"/>
        <label>2</label>
    </ligand>
</feature>
<comment type="subunit">
    <text evidence="4">Monomer.</text>
</comment>
<dbReference type="InterPro" id="IPR013785">
    <property type="entry name" value="Aldolase_TIM"/>
</dbReference>
<accession>A0A6M0RF17</accession>
<dbReference type="InterPro" id="IPR034505">
    <property type="entry name" value="Coproporphyrinogen-III_oxidase"/>
</dbReference>
<gene>
    <name evidence="19" type="primary">hemN</name>
    <name evidence="19" type="ORF">DXZ20_03905</name>
</gene>
<protein>
    <recommendedName>
        <fullName evidence="15">Coproporphyrinogen-III oxidase</fullName>
        <ecNumber evidence="15">1.3.98.3</ecNumber>
    </recommendedName>
</protein>
<keyword evidence="20" id="KW-1185">Reference proteome</keyword>
<dbReference type="Proteomes" id="UP000481033">
    <property type="component" value="Unassembled WGS sequence"/>
</dbReference>
<dbReference type="EC" id="1.3.98.3" evidence="15"/>
<evidence type="ECO:0000256" key="10">
    <source>
        <dbReference type="ARBA" id="ARBA00023004"/>
    </source>
</evidence>
<feature type="binding site" evidence="16">
    <location>
        <position position="335"/>
    </location>
    <ligand>
        <name>S-adenosyl-L-methionine</name>
        <dbReference type="ChEBI" id="CHEBI:59789"/>
        <label>1</label>
    </ligand>
</feature>
<keyword evidence="6 15" id="KW-0963">Cytoplasm</keyword>
<dbReference type="FunFam" id="1.10.10.920:FF:000002">
    <property type="entry name" value="Coproporphyrinogen-III oxidase"/>
    <property type="match status" value="1"/>
</dbReference>
<dbReference type="InterPro" id="IPR007197">
    <property type="entry name" value="rSAM"/>
</dbReference>
<feature type="binding site" evidence="17">
    <location>
        <position position="70"/>
    </location>
    <ligand>
        <name>[4Fe-4S] cluster</name>
        <dbReference type="ChEBI" id="CHEBI:49883"/>
        <note>4Fe-4S-S-AdoMet</note>
    </ligand>
</feature>
<evidence type="ECO:0000256" key="16">
    <source>
        <dbReference type="PIRSR" id="PIRSR000167-1"/>
    </source>
</evidence>
<evidence type="ECO:0000256" key="15">
    <source>
        <dbReference type="PIRNR" id="PIRNR000167"/>
    </source>
</evidence>
<feature type="binding site" evidence="16">
    <location>
        <position position="248"/>
    </location>
    <ligand>
        <name>S-adenosyl-L-methionine</name>
        <dbReference type="ChEBI" id="CHEBI:59789"/>
        <label>2</label>
    </ligand>
</feature>
<dbReference type="InterPro" id="IPR010723">
    <property type="entry name" value="HemN_C"/>
</dbReference>
<evidence type="ECO:0000256" key="9">
    <source>
        <dbReference type="ARBA" id="ARBA00023002"/>
    </source>
</evidence>
<feature type="binding site" evidence="16">
    <location>
        <position position="150"/>
    </location>
    <ligand>
        <name>S-adenosyl-L-methionine</name>
        <dbReference type="ChEBI" id="CHEBI:59789"/>
        <label>1</label>
    </ligand>
</feature>
<feature type="binding site" evidence="16">
    <location>
        <position position="117"/>
    </location>
    <ligand>
        <name>S-adenosyl-L-methionine</name>
        <dbReference type="ChEBI" id="CHEBI:59789"/>
        <label>1</label>
    </ligand>
</feature>
<evidence type="ECO:0000256" key="8">
    <source>
        <dbReference type="ARBA" id="ARBA00022723"/>
    </source>
</evidence>
<feature type="binding site" evidence="17">
    <location>
        <position position="66"/>
    </location>
    <ligand>
        <name>[4Fe-4S] cluster</name>
        <dbReference type="ChEBI" id="CHEBI:49883"/>
        <note>4Fe-4S-S-AdoMet</note>
    </ligand>
</feature>
<feature type="binding site" evidence="16">
    <location>
        <begin position="72"/>
        <end position="74"/>
    </location>
    <ligand>
        <name>S-adenosyl-L-methionine</name>
        <dbReference type="ChEBI" id="CHEBI:59789"/>
        <label>2</label>
    </ligand>
</feature>
<keyword evidence="7 15" id="KW-0949">S-adenosyl-L-methionine</keyword>
<evidence type="ECO:0000256" key="5">
    <source>
        <dbReference type="ARBA" id="ARBA00022485"/>
    </source>
</evidence>
<comment type="catalytic activity">
    <reaction evidence="13 15">
        <text>coproporphyrinogen III + 2 S-adenosyl-L-methionine = protoporphyrinogen IX + 2 5'-deoxyadenosine + 2 L-methionine + 2 CO2</text>
        <dbReference type="Rhea" id="RHEA:15425"/>
        <dbReference type="ChEBI" id="CHEBI:16526"/>
        <dbReference type="ChEBI" id="CHEBI:17319"/>
        <dbReference type="ChEBI" id="CHEBI:57307"/>
        <dbReference type="ChEBI" id="CHEBI:57309"/>
        <dbReference type="ChEBI" id="CHEBI:57844"/>
        <dbReference type="ChEBI" id="CHEBI:59789"/>
        <dbReference type="EC" id="1.3.98.3"/>
    </reaction>
</comment>
<feature type="binding site" evidence="16">
    <location>
        <position position="60"/>
    </location>
    <ligand>
        <name>S-adenosyl-L-methionine</name>
        <dbReference type="ChEBI" id="CHEBI:59789"/>
        <label>1</label>
    </ligand>
</feature>
<dbReference type="GO" id="GO:0005737">
    <property type="term" value="C:cytoplasm"/>
    <property type="evidence" value="ECO:0007669"/>
    <property type="project" value="UniProtKB-SubCell"/>
</dbReference>
<evidence type="ECO:0000256" key="3">
    <source>
        <dbReference type="ARBA" id="ARBA00005493"/>
    </source>
</evidence>
<evidence type="ECO:0000256" key="7">
    <source>
        <dbReference type="ARBA" id="ARBA00022691"/>
    </source>
</evidence>
<dbReference type="PANTHER" id="PTHR13932:SF6">
    <property type="entry name" value="OXYGEN-INDEPENDENT COPROPORPHYRINOGEN III OXIDASE"/>
    <property type="match status" value="1"/>
</dbReference>
<evidence type="ECO:0000256" key="4">
    <source>
        <dbReference type="ARBA" id="ARBA00011245"/>
    </source>
</evidence>
<dbReference type="FunFam" id="3.80.30.20:FF:000012">
    <property type="entry name" value="Coproporphyrinogen-III oxidase"/>
    <property type="match status" value="1"/>
</dbReference>
<dbReference type="SFLD" id="SFLDG01082">
    <property type="entry name" value="B12-binding_domain_containing"/>
    <property type="match status" value="1"/>
</dbReference>
<dbReference type="Pfam" id="PF04055">
    <property type="entry name" value="Radical_SAM"/>
    <property type="match status" value="1"/>
</dbReference>
<feature type="domain" description="Radical SAM core" evidence="18">
    <location>
        <begin position="51"/>
        <end position="276"/>
    </location>
</feature>
<evidence type="ECO:0000256" key="12">
    <source>
        <dbReference type="ARBA" id="ARBA00023244"/>
    </source>
</evidence>
<dbReference type="GO" id="GO:0004109">
    <property type="term" value="F:coproporphyrinogen oxidase activity"/>
    <property type="evidence" value="ECO:0007669"/>
    <property type="project" value="InterPro"/>
</dbReference>
<evidence type="ECO:0000259" key="18">
    <source>
        <dbReference type="PROSITE" id="PS51918"/>
    </source>
</evidence>
<dbReference type="Gene3D" id="3.20.20.70">
    <property type="entry name" value="Aldolase class I"/>
    <property type="match status" value="1"/>
</dbReference>
<evidence type="ECO:0000256" key="2">
    <source>
        <dbReference type="ARBA" id="ARBA00004785"/>
    </source>
</evidence>
<dbReference type="SFLD" id="SFLDS00029">
    <property type="entry name" value="Radical_SAM"/>
    <property type="match status" value="1"/>
</dbReference>
<dbReference type="Gene3D" id="1.10.10.920">
    <property type="match status" value="1"/>
</dbReference>
<keyword evidence="12 15" id="KW-0627">Porphyrin biosynthesis</keyword>
<dbReference type="PROSITE" id="PS51918">
    <property type="entry name" value="RADICAL_SAM"/>
    <property type="match status" value="1"/>
</dbReference>
<feature type="binding site" evidence="17">
    <location>
        <position position="73"/>
    </location>
    <ligand>
        <name>[4Fe-4S] cluster</name>
        <dbReference type="ChEBI" id="CHEBI:49883"/>
        <note>4Fe-4S-S-AdoMet</note>
    </ligand>
</feature>
<comment type="cofactor">
    <cofactor evidence="15 17">
        <name>[4Fe-4S] cluster</name>
        <dbReference type="ChEBI" id="CHEBI:49883"/>
    </cofactor>
    <text evidence="15 17">Binds 1 [4Fe-4S] cluster. The cluster is coordinated with 3 cysteines and an exchangeable S-adenosyl-L-methionine.</text>
</comment>
<evidence type="ECO:0000256" key="13">
    <source>
        <dbReference type="ARBA" id="ARBA00048321"/>
    </source>
</evidence>
<dbReference type="PANTHER" id="PTHR13932">
    <property type="entry name" value="COPROPORPHYRINIGEN III OXIDASE"/>
    <property type="match status" value="1"/>
</dbReference>
<dbReference type="GO" id="GO:0051989">
    <property type="term" value="F:coproporphyrinogen dehydrogenase activity"/>
    <property type="evidence" value="ECO:0007669"/>
    <property type="project" value="UniProtKB-EC"/>
</dbReference>
<dbReference type="GO" id="GO:0046872">
    <property type="term" value="F:metal ion binding"/>
    <property type="evidence" value="ECO:0007669"/>
    <property type="project" value="UniProtKB-KW"/>
</dbReference>
<evidence type="ECO:0000256" key="14">
    <source>
        <dbReference type="ARBA" id="ARBA00058980"/>
    </source>
</evidence>
<evidence type="ECO:0000313" key="20">
    <source>
        <dbReference type="Proteomes" id="UP000481033"/>
    </source>
</evidence>
<dbReference type="Pfam" id="PF06969">
    <property type="entry name" value="HemN_C"/>
    <property type="match status" value="1"/>
</dbReference>
<organism evidence="19 20">
    <name type="scientific">Adonisia turfae CCMR0081</name>
    <dbReference type="NCBI Taxonomy" id="2292702"/>
    <lineage>
        <taxon>Bacteria</taxon>
        <taxon>Bacillati</taxon>
        <taxon>Cyanobacteriota</taxon>
        <taxon>Adonisia</taxon>
        <taxon>Adonisia turfae</taxon>
    </lineage>
</organism>
<evidence type="ECO:0000256" key="11">
    <source>
        <dbReference type="ARBA" id="ARBA00023014"/>
    </source>
</evidence>
<keyword evidence="8 15" id="KW-0479">Metal-binding</keyword>
<dbReference type="CDD" id="cd01335">
    <property type="entry name" value="Radical_SAM"/>
    <property type="match status" value="1"/>
</dbReference>
<evidence type="ECO:0000256" key="1">
    <source>
        <dbReference type="ARBA" id="ARBA00004496"/>
    </source>
</evidence>
<feature type="binding site" evidence="16">
    <location>
        <position position="177"/>
    </location>
    <ligand>
        <name>S-adenosyl-L-methionine</name>
        <dbReference type="ChEBI" id="CHEBI:59789"/>
        <label>2</label>
    </ligand>
</feature>
<dbReference type="PIRSF" id="PIRSF000167">
    <property type="entry name" value="HemN"/>
    <property type="match status" value="1"/>
</dbReference>
<proteinExistence type="inferred from homology"/>
<dbReference type="GO" id="GO:0051539">
    <property type="term" value="F:4 iron, 4 sulfur cluster binding"/>
    <property type="evidence" value="ECO:0007669"/>
    <property type="project" value="UniProtKB-KW"/>
</dbReference>
<dbReference type="AlphaFoldDB" id="A0A6M0RF17"/>
<comment type="function">
    <text evidence="14">Involved in the heme and chlorophyll biosynthesis. Catalyzes the anaerobic oxidative decarboxylation of propionate groups of rings A and B of coproporphyrinogen III to yield the vinyl groups in protoporphyrinogen IX.</text>
</comment>
<evidence type="ECO:0000313" key="19">
    <source>
        <dbReference type="EMBL" id="NEZ54847.1"/>
    </source>
</evidence>
<comment type="caution">
    <text evidence="19">The sequence shown here is derived from an EMBL/GenBank/DDBJ whole genome shotgun (WGS) entry which is preliminary data.</text>
</comment>
<dbReference type="GO" id="GO:0006782">
    <property type="term" value="P:protoporphyrinogen IX biosynthetic process"/>
    <property type="evidence" value="ECO:0007669"/>
    <property type="project" value="UniProtKB-UniPathway"/>
</dbReference>
<dbReference type="InterPro" id="IPR006638">
    <property type="entry name" value="Elp3/MiaA/NifB-like_rSAM"/>
</dbReference>
<dbReference type="SUPFAM" id="SSF102114">
    <property type="entry name" value="Radical SAM enzymes"/>
    <property type="match status" value="1"/>
</dbReference>
<name>A0A6M0RF17_9CYAN</name>
<reference evidence="19 20" key="1">
    <citation type="journal article" date="2020" name="Microb. Ecol.">
        <title>Ecogenomics of the Marine Benthic Filamentous Cyanobacterium Adonisia.</title>
        <authorList>
            <person name="Walter J.M."/>
            <person name="Coutinho F.H."/>
            <person name="Leomil L."/>
            <person name="Hargreaves P.I."/>
            <person name="Campeao M.E."/>
            <person name="Vieira V.V."/>
            <person name="Silva B.S."/>
            <person name="Fistarol G.O."/>
            <person name="Salomon P.S."/>
            <person name="Sawabe T."/>
            <person name="Mino S."/>
            <person name="Hosokawa M."/>
            <person name="Miyashita H."/>
            <person name="Maruyama F."/>
            <person name="van Verk M.C."/>
            <person name="Dutilh B.E."/>
            <person name="Thompson C.C."/>
            <person name="Thompson F.L."/>
        </authorList>
    </citation>
    <scope>NUCLEOTIDE SEQUENCE [LARGE SCALE GENOMIC DNA]</scope>
    <source>
        <strain evidence="19 20">CCMR0081</strain>
    </source>
</reference>
<keyword evidence="11 15" id="KW-0411">Iron-sulfur</keyword>
<feature type="binding site" evidence="16">
    <location>
        <position position="214"/>
    </location>
    <ligand>
        <name>S-adenosyl-L-methionine</name>
        <dbReference type="ChEBI" id="CHEBI:59789"/>
        <label>2</label>
    </ligand>
</feature>